<dbReference type="RefSeq" id="WP_185061531.1">
    <property type="nucleotide sequence ID" value="NZ_BAABJP010000008.1"/>
</dbReference>
<dbReference type="Proteomes" id="UP001428817">
    <property type="component" value="Unassembled WGS sequence"/>
</dbReference>
<sequence length="150" mass="15988">MTFPALARIVVVACLEWGVRMEPVSLIVGALTAGLASGLQGTATEAVKEAYAELKELVGRLFSDRNSGAAALEQYEQRPEAWRPALEAELVEVDAGNDRAVIEAAQRLMALLDTVGARAGKYQIDLRGSQAVQVGNHNTQHNVFGTGPES</sequence>
<proteinExistence type="predicted"/>
<gene>
    <name evidence="1" type="ORF">GCM10023321_26850</name>
</gene>
<organism evidence="1 2">
    <name type="scientific">Pseudonocardia eucalypti</name>
    <dbReference type="NCBI Taxonomy" id="648755"/>
    <lineage>
        <taxon>Bacteria</taxon>
        <taxon>Bacillati</taxon>
        <taxon>Actinomycetota</taxon>
        <taxon>Actinomycetes</taxon>
        <taxon>Pseudonocardiales</taxon>
        <taxon>Pseudonocardiaceae</taxon>
        <taxon>Pseudonocardia</taxon>
    </lineage>
</organism>
<protein>
    <submittedName>
        <fullName evidence="1">RIP homotypic interaction motif-containing protein</fullName>
    </submittedName>
</protein>
<comment type="caution">
    <text evidence="1">The sequence shown here is derived from an EMBL/GenBank/DDBJ whole genome shotgun (WGS) entry which is preliminary data.</text>
</comment>
<accession>A0ABP9Q4K1</accession>
<dbReference type="EMBL" id="BAABJP010000008">
    <property type="protein sequence ID" value="GAA5154653.1"/>
    <property type="molecule type" value="Genomic_DNA"/>
</dbReference>
<evidence type="ECO:0000313" key="2">
    <source>
        <dbReference type="Proteomes" id="UP001428817"/>
    </source>
</evidence>
<reference evidence="2" key="1">
    <citation type="journal article" date="2019" name="Int. J. Syst. Evol. Microbiol.">
        <title>The Global Catalogue of Microorganisms (GCM) 10K type strain sequencing project: providing services to taxonomists for standard genome sequencing and annotation.</title>
        <authorList>
            <consortium name="The Broad Institute Genomics Platform"/>
            <consortium name="The Broad Institute Genome Sequencing Center for Infectious Disease"/>
            <person name="Wu L."/>
            <person name="Ma J."/>
        </authorList>
    </citation>
    <scope>NUCLEOTIDE SEQUENCE [LARGE SCALE GENOMIC DNA]</scope>
    <source>
        <strain evidence="2">JCM 18303</strain>
    </source>
</reference>
<name>A0ABP9Q4K1_9PSEU</name>
<keyword evidence="2" id="KW-1185">Reference proteome</keyword>
<evidence type="ECO:0000313" key="1">
    <source>
        <dbReference type="EMBL" id="GAA5154653.1"/>
    </source>
</evidence>